<sequence length="182" mass="21211">MVRKLKFHEQKLLRKTDFITWEIDQKNKQAEMMQKYHVTKREHYAVYNRLANDVRTIANKLKDLPQGESFRQEKTKELLGKLYTLGIIATADTLEKASNISGSSFARRRLPVCMKRSEMVPSVRQASDFVEQGHIRVGPKLAMDPAFMVTRAQEDMITWCRASKIREQVLEYNEALDDFDLA</sequence>
<dbReference type="InterPro" id="IPR036986">
    <property type="entry name" value="S4_RNA-bd_sf"/>
</dbReference>
<evidence type="ECO:0000256" key="4">
    <source>
        <dbReference type="ARBA" id="ARBA00022884"/>
    </source>
</evidence>
<evidence type="ECO:0000256" key="1">
    <source>
        <dbReference type="ARBA" id="ARBA00004604"/>
    </source>
</evidence>
<dbReference type="GO" id="GO:0006364">
    <property type="term" value="P:rRNA processing"/>
    <property type="evidence" value="ECO:0007669"/>
    <property type="project" value="TreeGrafter"/>
</dbReference>
<evidence type="ECO:0000256" key="6">
    <source>
        <dbReference type="ARBA" id="ARBA00023274"/>
    </source>
</evidence>
<dbReference type="InterPro" id="IPR001912">
    <property type="entry name" value="Ribosomal_uS4_N"/>
</dbReference>
<dbReference type="InterPro" id="IPR022801">
    <property type="entry name" value="Ribosomal_uS4"/>
</dbReference>
<dbReference type="WBParaSite" id="MBELARI_LOCUS19149">
    <property type="protein sequence ID" value="MBELARI_LOCUS19149"/>
    <property type="gene ID" value="MBELARI_LOCUS19149"/>
</dbReference>
<dbReference type="PANTHER" id="PTHR11831">
    <property type="entry name" value="30S 40S RIBOSOMAL PROTEIN"/>
    <property type="match status" value="1"/>
</dbReference>
<evidence type="ECO:0000256" key="7">
    <source>
        <dbReference type="PROSITE-ProRule" id="PRU00182"/>
    </source>
</evidence>
<keyword evidence="10" id="KW-1185">Reference proteome</keyword>
<evidence type="ECO:0000256" key="2">
    <source>
        <dbReference type="ARBA" id="ARBA00007465"/>
    </source>
</evidence>
<keyword evidence="3" id="KW-0690">Ribosome biogenesis</keyword>
<reference evidence="11" key="1">
    <citation type="submission" date="2024-02" db="UniProtKB">
        <authorList>
            <consortium name="WormBaseParasite"/>
        </authorList>
    </citation>
    <scope>IDENTIFICATION</scope>
</reference>
<dbReference type="CDD" id="cd00165">
    <property type="entry name" value="S4"/>
    <property type="match status" value="1"/>
</dbReference>
<dbReference type="SMART" id="SM00363">
    <property type="entry name" value="S4"/>
    <property type="match status" value="1"/>
</dbReference>
<evidence type="ECO:0000259" key="8">
    <source>
        <dbReference type="SMART" id="SM00363"/>
    </source>
</evidence>
<comment type="similarity">
    <text evidence="2">Belongs to the universal ribosomal protein uS4 family.</text>
</comment>
<evidence type="ECO:0000256" key="5">
    <source>
        <dbReference type="ARBA" id="ARBA00023242"/>
    </source>
</evidence>
<dbReference type="SMART" id="SM01390">
    <property type="entry name" value="Ribosomal_S4"/>
    <property type="match status" value="1"/>
</dbReference>
<keyword evidence="6" id="KW-0687">Ribonucleoprotein</keyword>
<comment type="subcellular location">
    <subcellularLocation>
        <location evidence="1">Nucleus</location>
        <location evidence="1">Nucleolus</location>
    </subcellularLocation>
</comment>
<keyword evidence="5" id="KW-0539">Nucleus</keyword>
<protein>
    <submittedName>
        <fullName evidence="11">U3 small nucleolar ribonucleoprotein IMP3</fullName>
    </submittedName>
</protein>
<dbReference type="AlphaFoldDB" id="A0AAF3EY77"/>
<feature type="domain" description="RNA-binding S4" evidence="8">
    <location>
        <begin position="108"/>
        <end position="174"/>
    </location>
</feature>
<keyword evidence="4 7" id="KW-0694">RNA-binding</keyword>
<dbReference type="GO" id="GO:0019843">
    <property type="term" value="F:rRNA binding"/>
    <property type="evidence" value="ECO:0007669"/>
    <property type="project" value="InterPro"/>
</dbReference>
<evidence type="ECO:0000313" key="10">
    <source>
        <dbReference type="Proteomes" id="UP000887575"/>
    </source>
</evidence>
<proteinExistence type="inferred from homology"/>
<dbReference type="GO" id="GO:0030515">
    <property type="term" value="F:snoRNA binding"/>
    <property type="evidence" value="ECO:0007669"/>
    <property type="project" value="TreeGrafter"/>
</dbReference>
<evidence type="ECO:0000256" key="3">
    <source>
        <dbReference type="ARBA" id="ARBA00022517"/>
    </source>
</evidence>
<dbReference type="Gene3D" id="3.10.290.10">
    <property type="entry name" value="RNA-binding S4 domain"/>
    <property type="match status" value="1"/>
</dbReference>
<name>A0AAF3EY77_9BILA</name>
<accession>A0AAF3EY77</accession>
<dbReference type="Proteomes" id="UP000887575">
    <property type="component" value="Unassembled WGS sequence"/>
</dbReference>
<dbReference type="GO" id="GO:0042274">
    <property type="term" value="P:ribosomal small subunit biogenesis"/>
    <property type="evidence" value="ECO:0007669"/>
    <property type="project" value="TreeGrafter"/>
</dbReference>
<organism evidence="10 11">
    <name type="scientific">Mesorhabditis belari</name>
    <dbReference type="NCBI Taxonomy" id="2138241"/>
    <lineage>
        <taxon>Eukaryota</taxon>
        <taxon>Metazoa</taxon>
        <taxon>Ecdysozoa</taxon>
        <taxon>Nematoda</taxon>
        <taxon>Chromadorea</taxon>
        <taxon>Rhabditida</taxon>
        <taxon>Rhabditina</taxon>
        <taxon>Rhabditomorpha</taxon>
        <taxon>Rhabditoidea</taxon>
        <taxon>Rhabditidae</taxon>
        <taxon>Mesorhabditinae</taxon>
        <taxon>Mesorhabditis</taxon>
    </lineage>
</organism>
<dbReference type="Pfam" id="PF00163">
    <property type="entry name" value="Ribosomal_S4"/>
    <property type="match status" value="1"/>
</dbReference>
<feature type="domain" description="Small ribosomal subunit protein uS4 N-terminal" evidence="9">
    <location>
        <begin position="4"/>
        <end position="107"/>
    </location>
</feature>
<dbReference type="GO" id="GO:0034457">
    <property type="term" value="C:Mpp10 complex"/>
    <property type="evidence" value="ECO:0007669"/>
    <property type="project" value="TreeGrafter"/>
</dbReference>
<evidence type="ECO:0000259" key="9">
    <source>
        <dbReference type="SMART" id="SM01390"/>
    </source>
</evidence>
<evidence type="ECO:0000313" key="11">
    <source>
        <dbReference type="WBParaSite" id="MBELARI_LOCUS19149"/>
    </source>
</evidence>
<dbReference type="PANTHER" id="PTHR11831:SF1">
    <property type="entry name" value="U3 SMALL NUCLEOLAR RIBONUCLEOPROTEIN PROTEIN IMP3"/>
    <property type="match status" value="1"/>
</dbReference>
<dbReference type="GO" id="GO:0032040">
    <property type="term" value="C:small-subunit processome"/>
    <property type="evidence" value="ECO:0007669"/>
    <property type="project" value="TreeGrafter"/>
</dbReference>
<dbReference type="SUPFAM" id="SSF55174">
    <property type="entry name" value="Alpha-L RNA-binding motif"/>
    <property type="match status" value="1"/>
</dbReference>
<dbReference type="Pfam" id="PF01479">
    <property type="entry name" value="S4"/>
    <property type="match status" value="1"/>
</dbReference>
<dbReference type="PROSITE" id="PS50889">
    <property type="entry name" value="S4"/>
    <property type="match status" value="1"/>
</dbReference>
<dbReference type="InterPro" id="IPR002942">
    <property type="entry name" value="S4_RNA-bd"/>
</dbReference>